<dbReference type="EMBL" id="CP037452">
    <property type="protein sequence ID" value="QDV48474.1"/>
    <property type="molecule type" value="Genomic_DNA"/>
</dbReference>
<proteinExistence type="predicted"/>
<dbReference type="RefSeq" id="WP_145305612.1">
    <property type="nucleotide sequence ID" value="NZ_CP037452.1"/>
</dbReference>
<evidence type="ECO:0000313" key="2">
    <source>
        <dbReference type="Proteomes" id="UP000318313"/>
    </source>
</evidence>
<sequence length="70" mass="8281">MAASLTNAEIEARNQLILDFLTAARGEEVYYLDLAYFLNMEPYDTNCWMRKYGQGRWKNGKNGLWWRLIS</sequence>
<keyword evidence="2" id="KW-1185">Reference proteome</keyword>
<reference evidence="1 2" key="1">
    <citation type="submission" date="2019-03" db="EMBL/GenBank/DDBJ databases">
        <title>Deep-cultivation of Planctomycetes and their phenomic and genomic characterization uncovers novel biology.</title>
        <authorList>
            <person name="Wiegand S."/>
            <person name="Jogler M."/>
            <person name="Boedeker C."/>
            <person name="Pinto D."/>
            <person name="Vollmers J."/>
            <person name="Rivas-Marin E."/>
            <person name="Kohn T."/>
            <person name="Peeters S.H."/>
            <person name="Heuer A."/>
            <person name="Rast P."/>
            <person name="Oberbeckmann S."/>
            <person name="Bunk B."/>
            <person name="Jeske O."/>
            <person name="Meyerdierks A."/>
            <person name="Storesund J.E."/>
            <person name="Kallscheuer N."/>
            <person name="Luecker S."/>
            <person name="Lage O.M."/>
            <person name="Pohl T."/>
            <person name="Merkel B.J."/>
            <person name="Hornburger P."/>
            <person name="Mueller R.-W."/>
            <person name="Bruemmer F."/>
            <person name="Labrenz M."/>
            <person name="Spormann A.M."/>
            <person name="Op den Camp H."/>
            <person name="Overmann J."/>
            <person name="Amann R."/>
            <person name="Jetten M.S.M."/>
            <person name="Mascher T."/>
            <person name="Medema M.H."/>
            <person name="Devos D.P."/>
            <person name="Kaster A.-K."/>
            <person name="Ovreas L."/>
            <person name="Rohde M."/>
            <person name="Galperin M.Y."/>
            <person name="Jogler C."/>
        </authorList>
    </citation>
    <scope>NUCLEOTIDE SEQUENCE [LARGE SCALE GENOMIC DNA]</scope>
    <source>
        <strain evidence="1 2">Enr17</strain>
    </source>
</reference>
<organism evidence="1 2">
    <name type="scientific">Gimesia fumaroli</name>
    <dbReference type="NCBI Taxonomy" id="2527976"/>
    <lineage>
        <taxon>Bacteria</taxon>
        <taxon>Pseudomonadati</taxon>
        <taxon>Planctomycetota</taxon>
        <taxon>Planctomycetia</taxon>
        <taxon>Planctomycetales</taxon>
        <taxon>Planctomycetaceae</taxon>
        <taxon>Gimesia</taxon>
    </lineage>
</organism>
<gene>
    <name evidence="1" type="ORF">Enr17x_04860</name>
</gene>
<dbReference type="Proteomes" id="UP000318313">
    <property type="component" value="Chromosome"/>
</dbReference>
<name>A0A518I5T4_9PLAN</name>
<dbReference type="KEGG" id="gfm:Enr17x_04860"/>
<dbReference type="AlphaFoldDB" id="A0A518I5T4"/>
<evidence type="ECO:0000313" key="1">
    <source>
        <dbReference type="EMBL" id="QDV48474.1"/>
    </source>
</evidence>
<protein>
    <submittedName>
        <fullName evidence="1">Uncharacterized protein</fullName>
    </submittedName>
</protein>
<dbReference type="OrthoDB" id="9846200at2"/>
<accession>A0A518I5T4</accession>